<dbReference type="EMBL" id="JACEFO010001886">
    <property type="protein sequence ID" value="KAF8695532.1"/>
    <property type="molecule type" value="Genomic_DNA"/>
</dbReference>
<dbReference type="InterPro" id="IPR017972">
    <property type="entry name" value="Cyt_P450_CS"/>
</dbReference>
<gene>
    <name evidence="7" type="ORF">HU200_037377</name>
</gene>
<dbReference type="InterPro" id="IPR001128">
    <property type="entry name" value="Cyt_P450"/>
</dbReference>
<proteinExistence type="inferred from homology"/>
<dbReference type="GO" id="GO:0005506">
    <property type="term" value="F:iron ion binding"/>
    <property type="evidence" value="ECO:0007669"/>
    <property type="project" value="InterPro"/>
</dbReference>
<dbReference type="PRINTS" id="PR00359">
    <property type="entry name" value="BP450"/>
</dbReference>
<dbReference type="OrthoDB" id="3945418at2759"/>
<dbReference type="SUPFAM" id="SSF48264">
    <property type="entry name" value="Cytochrome P450"/>
    <property type="match status" value="1"/>
</dbReference>
<keyword evidence="4 6" id="KW-0560">Oxidoreductase</keyword>
<evidence type="ECO:0000313" key="8">
    <source>
        <dbReference type="Proteomes" id="UP000636709"/>
    </source>
</evidence>
<dbReference type="InterPro" id="IPR036396">
    <property type="entry name" value="Cyt_P450_sf"/>
</dbReference>
<dbReference type="GO" id="GO:0016705">
    <property type="term" value="F:oxidoreductase activity, acting on paired donors, with incorporation or reduction of molecular oxygen"/>
    <property type="evidence" value="ECO:0007669"/>
    <property type="project" value="InterPro"/>
</dbReference>
<accession>A0A835BE44</accession>
<evidence type="ECO:0000256" key="5">
    <source>
        <dbReference type="ARBA" id="ARBA00023004"/>
    </source>
</evidence>
<comment type="caution">
    <text evidence="7">The sequence shown here is derived from an EMBL/GenBank/DDBJ whole genome shotgun (WGS) entry which is preliminary data.</text>
</comment>
<dbReference type="PANTHER" id="PTHR24286:SF364">
    <property type="entry name" value="CYTOCHROME P450 FAMILY 718"/>
    <property type="match status" value="1"/>
</dbReference>
<keyword evidence="3 6" id="KW-0479">Metal-binding</keyword>
<evidence type="ECO:0000256" key="1">
    <source>
        <dbReference type="ARBA" id="ARBA00001971"/>
    </source>
</evidence>
<dbReference type="Pfam" id="PF00067">
    <property type="entry name" value="p450"/>
    <property type="match status" value="1"/>
</dbReference>
<dbReference type="FunFam" id="1.10.630.10:FF:000022">
    <property type="entry name" value="Taxadiene 5-alpha hydroxylase"/>
    <property type="match status" value="1"/>
</dbReference>
<evidence type="ECO:0008006" key="9">
    <source>
        <dbReference type="Google" id="ProtNLM"/>
    </source>
</evidence>
<keyword evidence="8" id="KW-1185">Reference proteome</keyword>
<dbReference type="Gene3D" id="1.10.630.10">
    <property type="entry name" value="Cytochrome P450"/>
    <property type="match status" value="1"/>
</dbReference>
<name>A0A835BE44_9POAL</name>
<keyword evidence="6" id="KW-0503">Monooxygenase</keyword>
<dbReference type="PRINTS" id="PR00385">
    <property type="entry name" value="P450"/>
</dbReference>
<protein>
    <recommendedName>
        <fullName evidence="9">Cytochrome P450</fullName>
    </recommendedName>
</protein>
<dbReference type="GO" id="GO:0004497">
    <property type="term" value="F:monooxygenase activity"/>
    <property type="evidence" value="ECO:0007669"/>
    <property type="project" value="UniProtKB-KW"/>
</dbReference>
<dbReference type="Gramene" id="Dexi2B01G0000140.1">
    <property type="protein sequence ID" value="Dexi2B01G0000140.1:cds"/>
    <property type="gene ID" value="Dexi2B01G0000140"/>
</dbReference>
<evidence type="ECO:0000256" key="3">
    <source>
        <dbReference type="ARBA" id="ARBA00022723"/>
    </source>
</evidence>
<dbReference type="AlphaFoldDB" id="A0A835BE44"/>
<dbReference type="GO" id="GO:0020037">
    <property type="term" value="F:heme binding"/>
    <property type="evidence" value="ECO:0007669"/>
    <property type="project" value="InterPro"/>
</dbReference>
<sequence length="486" mass="53615">MASSSTLLVAAVAILAVALLPLLRRLLSGHGHTRSGKGPLPPGSLGLPVIGHTLSFARALRSNTAEEWLRRRAAAHGPVSRPSLFLCPTAFLVGPSASKFLFSSAAVTPKNHPSFSQMVGRRSIREVVGDEHRRVRAMMVRFLRPDAVRSYVAGMDAEVRRHLDAEWRGRRTVAVMPSMKSLTFDAMCTVLFRLDREKDASVRRELSVEFQELIRGVWATPINLPFTTYGRCLAASRRGRRTVAGIIQRRRARLESSPGDDDLVSHMVAEGMGEEDIIDNVMFMMVAAHDTTAALLTFVILHLEANRDAYDKVVAEQAEIARRRKSKGDGDGGALSWEDLGRMRYTWAAALETLRLVPPIFSALRQTTEDVEYDGYVIPRGWQLLHATNMTHWDPAIFPDPGRYDPARFVAGSQPPPFSFIPFGGGARICPGNEFARVETLVALHYIVTGFSWKLAAGCDGTFSRNPLPYPSQGLLIDINELASST</sequence>
<evidence type="ECO:0000256" key="4">
    <source>
        <dbReference type="ARBA" id="ARBA00023002"/>
    </source>
</evidence>
<keyword evidence="6" id="KW-0349">Heme</keyword>
<dbReference type="PROSITE" id="PS00086">
    <property type="entry name" value="CYTOCHROME_P450"/>
    <property type="match status" value="1"/>
</dbReference>
<dbReference type="Proteomes" id="UP000636709">
    <property type="component" value="Unassembled WGS sequence"/>
</dbReference>
<evidence type="ECO:0000256" key="2">
    <source>
        <dbReference type="ARBA" id="ARBA00010617"/>
    </source>
</evidence>
<dbReference type="InterPro" id="IPR002397">
    <property type="entry name" value="Cyt_P450_B"/>
</dbReference>
<reference evidence="7" key="1">
    <citation type="submission" date="2020-07" db="EMBL/GenBank/DDBJ databases">
        <title>Genome sequence and genetic diversity analysis of an under-domesticated orphan crop, white fonio (Digitaria exilis).</title>
        <authorList>
            <person name="Bennetzen J.L."/>
            <person name="Chen S."/>
            <person name="Ma X."/>
            <person name="Wang X."/>
            <person name="Yssel A.E.J."/>
            <person name="Chaluvadi S.R."/>
            <person name="Johnson M."/>
            <person name="Gangashetty P."/>
            <person name="Hamidou F."/>
            <person name="Sanogo M.D."/>
            <person name="Zwaenepoel A."/>
            <person name="Wallace J."/>
            <person name="Van De Peer Y."/>
            <person name="Van Deynze A."/>
        </authorList>
    </citation>
    <scope>NUCLEOTIDE SEQUENCE</scope>
    <source>
        <tissue evidence="7">Leaves</tissue>
    </source>
</reference>
<evidence type="ECO:0000256" key="6">
    <source>
        <dbReference type="RuleBase" id="RU000461"/>
    </source>
</evidence>
<comment type="similarity">
    <text evidence="2 6">Belongs to the cytochrome P450 family.</text>
</comment>
<dbReference type="GO" id="GO:0016125">
    <property type="term" value="P:sterol metabolic process"/>
    <property type="evidence" value="ECO:0007669"/>
    <property type="project" value="TreeGrafter"/>
</dbReference>
<keyword evidence="5 6" id="KW-0408">Iron</keyword>
<evidence type="ECO:0000313" key="7">
    <source>
        <dbReference type="EMBL" id="KAF8695532.1"/>
    </source>
</evidence>
<dbReference type="PANTHER" id="PTHR24286">
    <property type="entry name" value="CYTOCHROME P450 26"/>
    <property type="match status" value="1"/>
</dbReference>
<organism evidence="7 8">
    <name type="scientific">Digitaria exilis</name>
    <dbReference type="NCBI Taxonomy" id="1010633"/>
    <lineage>
        <taxon>Eukaryota</taxon>
        <taxon>Viridiplantae</taxon>
        <taxon>Streptophyta</taxon>
        <taxon>Embryophyta</taxon>
        <taxon>Tracheophyta</taxon>
        <taxon>Spermatophyta</taxon>
        <taxon>Magnoliopsida</taxon>
        <taxon>Liliopsida</taxon>
        <taxon>Poales</taxon>
        <taxon>Poaceae</taxon>
        <taxon>PACMAD clade</taxon>
        <taxon>Panicoideae</taxon>
        <taxon>Panicodae</taxon>
        <taxon>Paniceae</taxon>
        <taxon>Anthephorinae</taxon>
        <taxon>Digitaria</taxon>
    </lineage>
</organism>
<comment type="cofactor">
    <cofactor evidence="1">
        <name>heme</name>
        <dbReference type="ChEBI" id="CHEBI:30413"/>
    </cofactor>
</comment>
<dbReference type="CDD" id="cd11043">
    <property type="entry name" value="CYP90-like"/>
    <property type="match status" value="1"/>
</dbReference>